<feature type="region of interest" description="Disordered" evidence="1">
    <location>
        <begin position="398"/>
        <end position="478"/>
    </location>
</feature>
<comment type="caution">
    <text evidence="3">The sequence shown here is derived from an EMBL/GenBank/DDBJ whole genome shotgun (WGS) entry which is preliminary data.</text>
</comment>
<protein>
    <submittedName>
        <fullName evidence="3">Energy transducer TonB</fullName>
    </submittedName>
</protein>
<organism evidence="3 4">
    <name type="scientific">Symplocastrum torsivum CPER-KK1</name>
    <dbReference type="NCBI Taxonomy" id="450513"/>
    <lineage>
        <taxon>Bacteria</taxon>
        <taxon>Bacillati</taxon>
        <taxon>Cyanobacteriota</taxon>
        <taxon>Cyanophyceae</taxon>
        <taxon>Oscillatoriophycideae</taxon>
        <taxon>Oscillatoriales</taxon>
        <taxon>Microcoleaceae</taxon>
        <taxon>Symplocastrum</taxon>
    </lineage>
</organism>
<reference evidence="3" key="2">
    <citation type="journal article" date="2022" name="Microbiol. Resour. Announc.">
        <title>Metagenome Sequencing to Explore Phylogenomics of Terrestrial Cyanobacteria.</title>
        <authorList>
            <person name="Ward R.D."/>
            <person name="Stajich J.E."/>
            <person name="Johansen J.R."/>
            <person name="Huntemann M."/>
            <person name="Clum A."/>
            <person name="Foster B."/>
            <person name="Foster B."/>
            <person name="Roux S."/>
            <person name="Palaniappan K."/>
            <person name="Varghese N."/>
            <person name="Mukherjee S."/>
            <person name="Reddy T.B.K."/>
            <person name="Daum C."/>
            <person name="Copeland A."/>
            <person name="Chen I.A."/>
            <person name="Ivanova N.N."/>
            <person name="Kyrpides N.C."/>
            <person name="Shapiro N."/>
            <person name="Eloe-Fadrosh E.A."/>
            <person name="Pietrasiak N."/>
        </authorList>
    </citation>
    <scope>NUCLEOTIDE SEQUENCE</scope>
    <source>
        <strain evidence="3">CPER-KK1</strain>
    </source>
</reference>
<feature type="region of interest" description="Disordered" evidence="1">
    <location>
        <begin position="280"/>
        <end position="313"/>
    </location>
</feature>
<proteinExistence type="predicted"/>
<gene>
    <name evidence="3" type="ORF">KME25_17160</name>
</gene>
<feature type="region of interest" description="Disordered" evidence="1">
    <location>
        <begin position="116"/>
        <end position="150"/>
    </location>
</feature>
<evidence type="ECO:0000259" key="2">
    <source>
        <dbReference type="PROSITE" id="PS52015"/>
    </source>
</evidence>
<dbReference type="SUPFAM" id="SSF74653">
    <property type="entry name" value="TolA/TonB C-terminal domain"/>
    <property type="match status" value="1"/>
</dbReference>
<feature type="region of interest" description="Disordered" evidence="1">
    <location>
        <begin position="50"/>
        <end position="88"/>
    </location>
</feature>
<reference evidence="3" key="1">
    <citation type="submission" date="2021-05" db="EMBL/GenBank/DDBJ databases">
        <authorList>
            <person name="Pietrasiak N."/>
            <person name="Ward R."/>
            <person name="Stajich J.E."/>
            <person name="Kurbessoian T."/>
        </authorList>
    </citation>
    <scope>NUCLEOTIDE SEQUENCE</scope>
    <source>
        <strain evidence="3">CPER-KK1</strain>
    </source>
</reference>
<feature type="compositionally biased region" description="Low complexity" evidence="1">
    <location>
        <begin position="195"/>
        <end position="209"/>
    </location>
</feature>
<feature type="region of interest" description="Disordered" evidence="1">
    <location>
        <begin position="168"/>
        <end position="262"/>
    </location>
</feature>
<feature type="compositionally biased region" description="Polar residues" evidence="1">
    <location>
        <begin position="280"/>
        <end position="292"/>
    </location>
</feature>
<feature type="compositionally biased region" description="Polar residues" evidence="1">
    <location>
        <begin position="406"/>
        <end position="448"/>
    </location>
</feature>
<dbReference type="AlphaFoldDB" id="A0A951PMZ3"/>
<feature type="compositionally biased region" description="Polar residues" evidence="1">
    <location>
        <begin position="456"/>
        <end position="472"/>
    </location>
</feature>
<accession>A0A951PMZ3</accession>
<feature type="domain" description="TonB C-terminal" evidence="2">
    <location>
        <begin position="304"/>
        <end position="398"/>
    </location>
</feature>
<dbReference type="PROSITE" id="PS52015">
    <property type="entry name" value="TONB_CTD"/>
    <property type="match status" value="1"/>
</dbReference>
<dbReference type="Gene3D" id="3.30.1150.10">
    <property type="match status" value="1"/>
</dbReference>
<evidence type="ECO:0000313" key="3">
    <source>
        <dbReference type="EMBL" id="MBW4546154.1"/>
    </source>
</evidence>
<feature type="compositionally biased region" description="Low complexity" evidence="1">
    <location>
        <begin position="230"/>
        <end position="244"/>
    </location>
</feature>
<feature type="compositionally biased region" description="Pro residues" evidence="1">
    <location>
        <begin position="210"/>
        <end position="229"/>
    </location>
</feature>
<evidence type="ECO:0000256" key="1">
    <source>
        <dbReference type="SAM" id="MobiDB-lite"/>
    </source>
</evidence>
<dbReference type="Proteomes" id="UP000753908">
    <property type="component" value="Unassembled WGS sequence"/>
</dbReference>
<evidence type="ECO:0000313" key="4">
    <source>
        <dbReference type="Proteomes" id="UP000753908"/>
    </source>
</evidence>
<feature type="compositionally biased region" description="Low complexity" evidence="1">
    <location>
        <begin position="64"/>
        <end position="75"/>
    </location>
</feature>
<name>A0A951PMZ3_9CYAN</name>
<sequence>MSYASFTKSFPNLIKSVPEKLSQPTSIAVMASIGIHVVVGLSLPYLPSFSREKSPSRRTVQLTQLSPQEQSRLPQLSPPPLPPAVSTQIQPLESLPPTLSSLPPLPKDSSLYNFPLSSLPSTSPRSTSRSSTSNRFSFSPLPSFSRQPSRIKFPVRNSPIWTRTNRATSLPVTPIQPRSLPGGLPAAPLPPFPSFPDTTTATPPVFLPTTPTPPPPQPPTSQQPIPQPSSTPTSPTQTTVAANGPTPPAPSNTPATQTPGTSRTQTLIAQRVQDIRQIQQSLRPDSSNTTSAEAMRNDVASRAKVQQAEPEIQRREGTYPKAACLKQLEGTAVHNVLVDASGKTAQIDLIRSAGYQIFNQQASQEISSRSFRNVTGAPKLYQVYTSFEYSKEICPALRSTERSNERQNSPEPQNSPRPENSNERQNSPEPQNSPKPENSNERQNSPEPQNSPRPENPNERQNSPEPQNSPRPENSPDE</sequence>
<dbReference type="GO" id="GO:0055085">
    <property type="term" value="P:transmembrane transport"/>
    <property type="evidence" value="ECO:0007669"/>
    <property type="project" value="InterPro"/>
</dbReference>
<dbReference type="EMBL" id="JAHHIF010000022">
    <property type="protein sequence ID" value="MBW4546154.1"/>
    <property type="molecule type" value="Genomic_DNA"/>
</dbReference>
<dbReference type="Pfam" id="PF03544">
    <property type="entry name" value="TonB_C"/>
    <property type="match status" value="1"/>
</dbReference>
<dbReference type="InterPro" id="IPR037682">
    <property type="entry name" value="TonB_C"/>
</dbReference>